<organism evidence="1">
    <name type="scientific">marine metagenome</name>
    <dbReference type="NCBI Taxonomy" id="408172"/>
    <lineage>
        <taxon>unclassified sequences</taxon>
        <taxon>metagenomes</taxon>
        <taxon>ecological metagenomes</taxon>
    </lineage>
</organism>
<protein>
    <submittedName>
        <fullName evidence="1">Uncharacterized protein</fullName>
    </submittedName>
</protein>
<evidence type="ECO:0000313" key="1">
    <source>
        <dbReference type="EMBL" id="SVB18870.1"/>
    </source>
</evidence>
<reference evidence="1" key="1">
    <citation type="submission" date="2018-05" db="EMBL/GenBank/DDBJ databases">
        <authorList>
            <person name="Lanie J.A."/>
            <person name="Ng W.-L."/>
            <person name="Kazmierczak K.M."/>
            <person name="Andrzejewski T.M."/>
            <person name="Davidsen T.M."/>
            <person name="Wayne K.J."/>
            <person name="Tettelin H."/>
            <person name="Glass J.I."/>
            <person name="Rusch D."/>
            <person name="Podicherti R."/>
            <person name="Tsui H.-C.T."/>
            <person name="Winkler M.E."/>
        </authorList>
    </citation>
    <scope>NUCLEOTIDE SEQUENCE</scope>
</reference>
<name>A0A382BYI8_9ZZZZ</name>
<dbReference type="AlphaFoldDB" id="A0A382BYI8"/>
<sequence length="28" mass="3016">MAKEPLCEEVKGIKDNCLALLTALANNL</sequence>
<dbReference type="EMBL" id="UINC01031975">
    <property type="protein sequence ID" value="SVB18870.1"/>
    <property type="molecule type" value="Genomic_DNA"/>
</dbReference>
<proteinExistence type="predicted"/>
<accession>A0A382BYI8</accession>
<gene>
    <name evidence="1" type="ORF">METZ01_LOCUS171724</name>
</gene>